<evidence type="ECO:0000313" key="1">
    <source>
        <dbReference type="EMBL" id="MCD7039664.1"/>
    </source>
</evidence>
<keyword evidence="2" id="KW-1185">Reference proteome</keyword>
<name>A0ABS8QWV4_9PSED</name>
<organism evidence="1 2">
    <name type="scientific">Pseudomonas petroselini</name>
    <dbReference type="NCBI Taxonomy" id="2899822"/>
    <lineage>
        <taxon>Bacteria</taxon>
        <taxon>Pseudomonadati</taxon>
        <taxon>Pseudomonadota</taxon>
        <taxon>Gammaproteobacteria</taxon>
        <taxon>Pseudomonadales</taxon>
        <taxon>Pseudomonadaceae</taxon>
        <taxon>Pseudomonas</taxon>
    </lineage>
</organism>
<evidence type="ECO:0000313" key="2">
    <source>
        <dbReference type="Proteomes" id="UP001154922"/>
    </source>
</evidence>
<gene>
    <name evidence="1" type="ORF">LRQ20_15175</name>
</gene>
<evidence type="ECO:0008006" key="3">
    <source>
        <dbReference type="Google" id="ProtNLM"/>
    </source>
</evidence>
<dbReference type="EMBL" id="JAJOZI010000075">
    <property type="protein sequence ID" value="MCD7039664.1"/>
    <property type="molecule type" value="Genomic_DNA"/>
</dbReference>
<comment type="caution">
    <text evidence="1">The sequence shown here is derived from an EMBL/GenBank/DDBJ whole genome shotgun (WGS) entry which is preliminary data.</text>
</comment>
<sequence>MFTTKLKRMHDLDLPAYFEFAGMPCRGRIVAVINEDVLVEIEQNDKIVFLAKHITSIEFIKPTAILG</sequence>
<dbReference type="Proteomes" id="UP001154922">
    <property type="component" value="Unassembled WGS sequence"/>
</dbReference>
<reference evidence="1 2" key="1">
    <citation type="journal article" date="2022" name="Int. J. Syst. Evol. Microbiol.">
        <title>Pseudomonas petroselini sp. nov., a pathogen causing bacterial rot of parsley in Japan.</title>
        <authorList>
            <person name="Sawada H."/>
            <person name="Fujikawa T."/>
            <person name="Osada S."/>
            <person name="Satou M."/>
        </authorList>
    </citation>
    <scope>NUCLEOTIDE SEQUENCE [LARGE SCALE GENOMIC DNA]</scope>
    <source>
        <strain evidence="1 2">MAFF 311096</strain>
    </source>
</reference>
<proteinExistence type="predicted"/>
<protein>
    <recommendedName>
        <fullName evidence="3">DUF1652 domain-containing protein</fullName>
    </recommendedName>
</protein>
<dbReference type="RefSeq" id="WP_231808682.1">
    <property type="nucleotide sequence ID" value="NZ_JAJOZG010000012.1"/>
</dbReference>
<accession>A0ABS8QWV4</accession>
<reference evidence="1 2" key="2">
    <citation type="journal article" date="2023" name="Plant Pathol.">
        <title>Dismantling and reorganizing Pseudomonas marginalis sensu#lato.</title>
        <authorList>
            <person name="Sawada H."/>
            <person name="Fujikawa T."/>
            <person name="Satou M."/>
        </authorList>
    </citation>
    <scope>NUCLEOTIDE SEQUENCE [LARGE SCALE GENOMIC DNA]</scope>
    <source>
        <strain evidence="1 2">MAFF 311096</strain>
    </source>
</reference>